<dbReference type="Gene3D" id="1.25.40.10">
    <property type="entry name" value="Tetratricopeptide repeat domain"/>
    <property type="match status" value="3"/>
</dbReference>
<dbReference type="GO" id="GO:0003341">
    <property type="term" value="P:cilium movement"/>
    <property type="evidence" value="ECO:0007669"/>
    <property type="project" value="TreeGrafter"/>
</dbReference>
<comment type="caution">
    <text evidence="6">The sequence shown here is derived from an EMBL/GenBank/DDBJ whole genome shotgun (WGS) entry which is preliminary data.</text>
</comment>
<evidence type="ECO:0000256" key="4">
    <source>
        <dbReference type="SAM" id="MobiDB-lite"/>
    </source>
</evidence>
<organism evidence="6 7">
    <name type="scientific">Catenaria anguillulae PL171</name>
    <dbReference type="NCBI Taxonomy" id="765915"/>
    <lineage>
        <taxon>Eukaryota</taxon>
        <taxon>Fungi</taxon>
        <taxon>Fungi incertae sedis</taxon>
        <taxon>Blastocladiomycota</taxon>
        <taxon>Blastocladiomycetes</taxon>
        <taxon>Blastocladiales</taxon>
        <taxon>Catenariaceae</taxon>
        <taxon>Catenaria</taxon>
    </lineage>
</organism>
<keyword evidence="7" id="KW-1185">Reference proteome</keyword>
<evidence type="ECO:0000256" key="3">
    <source>
        <dbReference type="PROSITE-ProRule" id="PRU00339"/>
    </source>
</evidence>
<dbReference type="OrthoDB" id="10262375at2759"/>
<feature type="domain" description="C2" evidence="5">
    <location>
        <begin position="15"/>
        <end position="138"/>
    </location>
</feature>
<protein>
    <recommendedName>
        <fullName evidence="5">C2 domain-containing protein</fullName>
    </recommendedName>
</protein>
<dbReference type="Gene3D" id="2.60.40.150">
    <property type="entry name" value="C2 domain"/>
    <property type="match status" value="1"/>
</dbReference>
<dbReference type="PANTHER" id="PTHR44314">
    <property type="entry name" value="CILIA- AND FLAGELLA-ASSOCIATED PROTEIN 70"/>
    <property type="match status" value="1"/>
</dbReference>
<dbReference type="InterPro" id="IPR035892">
    <property type="entry name" value="C2_domain_sf"/>
</dbReference>
<proteinExistence type="predicted"/>
<dbReference type="InterPro" id="IPR019734">
    <property type="entry name" value="TPR_rpt"/>
</dbReference>
<reference evidence="6 7" key="1">
    <citation type="submission" date="2016-07" db="EMBL/GenBank/DDBJ databases">
        <title>Pervasive Adenine N6-methylation of Active Genes in Fungi.</title>
        <authorList>
            <consortium name="DOE Joint Genome Institute"/>
            <person name="Mondo S.J."/>
            <person name="Dannebaum R.O."/>
            <person name="Kuo R.C."/>
            <person name="Labutti K."/>
            <person name="Haridas S."/>
            <person name="Kuo A."/>
            <person name="Salamov A."/>
            <person name="Ahrendt S.R."/>
            <person name="Lipzen A."/>
            <person name="Sullivan W."/>
            <person name="Andreopoulos W.B."/>
            <person name="Clum A."/>
            <person name="Lindquist E."/>
            <person name="Daum C."/>
            <person name="Ramamoorthy G.K."/>
            <person name="Gryganskyi A."/>
            <person name="Culley D."/>
            <person name="Magnuson J.K."/>
            <person name="James T.Y."/>
            <person name="O'Malley M.A."/>
            <person name="Stajich J.E."/>
            <person name="Spatafora J.W."/>
            <person name="Visel A."/>
            <person name="Grigoriev I.V."/>
        </authorList>
    </citation>
    <scope>NUCLEOTIDE SEQUENCE [LARGE SCALE GENOMIC DNA]</scope>
    <source>
        <strain evidence="6 7">PL171</strain>
    </source>
</reference>
<dbReference type="AlphaFoldDB" id="A0A1Y2H7W0"/>
<feature type="region of interest" description="Disordered" evidence="4">
    <location>
        <begin position="1"/>
        <end position="28"/>
    </location>
</feature>
<dbReference type="Proteomes" id="UP000193411">
    <property type="component" value="Unassembled WGS sequence"/>
</dbReference>
<name>A0A1Y2H7W0_9FUNG</name>
<feature type="compositionally biased region" description="Polar residues" evidence="4">
    <location>
        <begin position="986"/>
        <end position="996"/>
    </location>
</feature>
<dbReference type="InterPro" id="IPR000008">
    <property type="entry name" value="C2_dom"/>
</dbReference>
<keyword evidence="2 3" id="KW-0802">TPR repeat</keyword>
<feature type="repeat" description="TPR" evidence="3">
    <location>
        <begin position="774"/>
        <end position="807"/>
    </location>
</feature>
<evidence type="ECO:0000259" key="5">
    <source>
        <dbReference type="PROSITE" id="PS50004"/>
    </source>
</evidence>
<dbReference type="EMBL" id="MCFL01000105">
    <property type="protein sequence ID" value="ORZ30084.1"/>
    <property type="molecule type" value="Genomic_DNA"/>
</dbReference>
<dbReference type="GO" id="GO:0060271">
    <property type="term" value="P:cilium assembly"/>
    <property type="evidence" value="ECO:0007669"/>
    <property type="project" value="TreeGrafter"/>
</dbReference>
<sequence>MSSKSPSHVDNSADGQGKGVPGSSAAGPAASVSLTIRIKEAVNLRGSKGDKVTTFVKVQFADYEAVDSPPVADTASPEYNFSYKLDLTVTENLVDTILNNTAIFTLYEVLPKDKNAILGTAETSLASFLLSQDSSAALDGPAETRNLGGTGSAAIEYANPKLLGPDDQQVKPAFTFVVSVDKPIVAWDDLESSVVAELHPVQVYPVPDEWNVKEANEKDVNSNLFNYTVGVTLPLDSSTDRTVRIPLGILCAPTTGTAESGGTAATHGKRLQWPRGFKTLLGAPALKKLRERILTKALIDVELTRVPQAKYGNVVDPLAGRYKGKAAVDISQLLLPNTKTLTVTGKLSNFETEEKDGSVTTLKIRTTTYKSIDSQLTLTFSVHRPLLDRKKAAATKTNLFDYIQRKPLPPQQIYSKRVAIAQSEYVSVVRSLLDDLDREFNIARAAGMLAGDAATTAAVHVDDQQVLDPNQQERTAFLRYVQTSGLYHSIHHKLKAAVIQLLREKYHHFFDDASQRSALMAQIYVELVDTLNKELALHHSAHPQTTRLADTAASEIEVRSAEYLRLAQDCESGVDFVGALHWYTERMLCAPDNLLAHYDLAACAARSGDLDRARVHFQEILARHPSHPLALVGMGIVASGSSSKVDRDLAETCLLTAYRSTSGSSSSHTSQSTLVALLAAHYAVGGDDDRADGYLAEASQLKDEQMYLNATDQCVQLGCTPMAERLLGYDLVLKHGHPSVRALMLRAQLYTILRRYDVAESSLRAALEKQMDDPHVWARLGHAHYLAGKLGEARATYESLMALQPSHNDKKVLARLGEIYFIEALDDSWDWASTVKDHAAMQMAQQWYVQGEVWPNVALTCMALGQIEEAESSLCHATSASPRDANAWAVMALLHLNQDRLLEAEQCGSYALHLGLRHGALLRSCALHFRNKNRIKASVAYAQAALEADSQDERTRTLLTNILTQPSHSNLELNASEADGGRQSDMRSSQPASMAV</sequence>
<dbReference type="PROSITE" id="PS50005">
    <property type="entry name" value="TPR"/>
    <property type="match status" value="1"/>
</dbReference>
<dbReference type="GO" id="GO:0070062">
    <property type="term" value="C:extracellular exosome"/>
    <property type="evidence" value="ECO:0007669"/>
    <property type="project" value="TreeGrafter"/>
</dbReference>
<feature type="region of interest" description="Disordered" evidence="4">
    <location>
        <begin position="969"/>
        <end position="996"/>
    </location>
</feature>
<dbReference type="Pfam" id="PF13432">
    <property type="entry name" value="TPR_16"/>
    <property type="match status" value="2"/>
</dbReference>
<dbReference type="PANTHER" id="PTHR44314:SF1">
    <property type="entry name" value="CILIA- AND FLAGELLA-ASSOCIATED PROTEIN 70"/>
    <property type="match status" value="1"/>
</dbReference>
<evidence type="ECO:0000313" key="6">
    <source>
        <dbReference type="EMBL" id="ORZ30084.1"/>
    </source>
</evidence>
<dbReference type="STRING" id="765915.A0A1Y2H7W0"/>
<evidence type="ECO:0000256" key="2">
    <source>
        <dbReference type="ARBA" id="ARBA00022803"/>
    </source>
</evidence>
<keyword evidence="1" id="KW-0677">Repeat</keyword>
<dbReference type="CDD" id="cd00030">
    <property type="entry name" value="C2"/>
    <property type="match status" value="1"/>
</dbReference>
<dbReference type="PROSITE" id="PS50004">
    <property type="entry name" value="C2"/>
    <property type="match status" value="1"/>
</dbReference>
<evidence type="ECO:0000313" key="7">
    <source>
        <dbReference type="Proteomes" id="UP000193411"/>
    </source>
</evidence>
<dbReference type="SUPFAM" id="SSF48452">
    <property type="entry name" value="TPR-like"/>
    <property type="match status" value="2"/>
</dbReference>
<dbReference type="GO" id="GO:0031514">
    <property type="term" value="C:motile cilium"/>
    <property type="evidence" value="ECO:0007669"/>
    <property type="project" value="TreeGrafter"/>
</dbReference>
<dbReference type="SUPFAM" id="SSF49562">
    <property type="entry name" value="C2 domain (Calcium/lipid-binding domain, CaLB)"/>
    <property type="match status" value="1"/>
</dbReference>
<dbReference type="InterPro" id="IPR011990">
    <property type="entry name" value="TPR-like_helical_dom_sf"/>
</dbReference>
<accession>A0A1Y2H7W0</accession>
<evidence type="ECO:0000256" key="1">
    <source>
        <dbReference type="ARBA" id="ARBA00022737"/>
    </source>
</evidence>
<gene>
    <name evidence="6" type="ORF">BCR44DRAFT_1517607</name>
</gene>
<feature type="compositionally biased region" description="Polar residues" evidence="4">
    <location>
        <begin position="1"/>
        <end position="14"/>
    </location>
</feature>
<dbReference type="SMART" id="SM00028">
    <property type="entry name" value="TPR"/>
    <property type="match status" value="6"/>
</dbReference>
<dbReference type="InterPro" id="IPR052628">
    <property type="entry name" value="CFAP70"/>
</dbReference>